<gene>
    <name evidence="18" type="ORF">MELLADRAFT_87096</name>
</gene>
<evidence type="ECO:0000313" key="18">
    <source>
        <dbReference type="EMBL" id="EGG13001.1"/>
    </source>
</evidence>
<dbReference type="KEGG" id="mlr:MELLADRAFT_87096"/>
<evidence type="ECO:0000256" key="2">
    <source>
        <dbReference type="ARBA" id="ARBA00004906"/>
    </source>
</evidence>
<dbReference type="InParanoid" id="F4R4H5"/>
<keyword evidence="6" id="KW-0812">Transmembrane</keyword>
<evidence type="ECO:0000256" key="6">
    <source>
        <dbReference type="ARBA" id="ARBA00022692"/>
    </source>
</evidence>
<keyword evidence="8" id="KW-0863">Zinc-finger</keyword>
<dbReference type="AlphaFoldDB" id="F4R4H5"/>
<dbReference type="GO" id="GO:0016562">
    <property type="term" value="P:protein import into peroxisome matrix, receptor recycling"/>
    <property type="evidence" value="ECO:0007669"/>
    <property type="project" value="UniProtKB-ARBA"/>
</dbReference>
<comment type="subcellular location">
    <subcellularLocation>
        <location evidence="1">Peroxisome membrane</location>
        <topology evidence="1">Multi-pass membrane protein</topology>
    </subcellularLocation>
</comment>
<accession>F4R4H5</accession>
<protein>
    <recommendedName>
        <fullName evidence="4 16">Peroxisome assembly protein 12</fullName>
    </recommendedName>
    <alternativeName>
        <fullName evidence="14 16">Peroxin-12</fullName>
    </alternativeName>
</protein>
<evidence type="ECO:0000256" key="13">
    <source>
        <dbReference type="ARBA" id="ARBA00023140"/>
    </source>
</evidence>
<dbReference type="PANTHER" id="PTHR12888:SF0">
    <property type="entry name" value="PEROXISOME ASSEMBLY PROTEIN 12"/>
    <property type="match status" value="1"/>
</dbReference>
<keyword evidence="19" id="KW-1185">Reference proteome</keyword>
<comment type="subunit">
    <text evidence="15">Component of the PEX2-PEX10-PEX12 retrotranslocation channel, composed of PEX2, PEX10 and PEX12.</text>
</comment>
<dbReference type="HOGENOM" id="CLU_031067_0_0_1"/>
<comment type="function">
    <text evidence="16">Component of a retrotranslocation channel required for peroxisome organization by mediating export of the PEX5 receptor from peroxisomes to the cytosol, thereby promoting PEX5 recycling.</text>
</comment>
<dbReference type="GO" id="GO:1990429">
    <property type="term" value="C:peroxisomal importomer complex"/>
    <property type="evidence" value="ECO:0007669"/>
    <property type="project" value="TreeGrafter"/>
</dbReference>
<evidence type="ECO:0000256" key="11">
    <source>
        <dbReference type="ARBA" id="ARBA00022989"/>
    </source>
</evidence>
<dbReference type="InterPro" id="IPR006845">
    <property type="entry name" value="Pex_N"/>
</dbReference>
<evidence type="ECO:0000313" key="19">
    <source>
        <dbReference type="Proteomes" id="UP000001072"/>
    </source>
</evidence>
<keyword evidence="11" id="KW-1133">Transmembrane helix</keyword>
<evidence type="ECO:0000256" key="1">
    <source>
        <dbReference type="ARBA" id="ARBA00004585"/>
    </source>
</evidence>
<dbReference type="InterPro" id="IPR017375">
    <property type="entry name" value="PEX12"/>
</dbReference>
<dbReference type="Proteomes" id="UP000001072">
    <property type="component" value="Unassembled WGS sequence"/>
</dbReference>
<dbReference type="EMBL" id="GL883090">
    <property type="protein sequence ID" value="EGG13001.1"/>
    <property type="molecule type" value="Genomic_DNA"/>
</dbReference>
<evidence type="ECO:0000256" key="8">
    <source>
        <dbReference type="ARBA" id="ARBA00022771"/>
    </source>
</evidence>
<dbReference type="eggNOG" id="KOG0826">
    <property type="taxonomic scope" value="Eukaryota"/>
</dbReference>
<evidence type="ECO:0000256" key="3">
    <source>
        <dbReference type="ARBA" id="ARBA00008704"/>
    </source>
</evidence>
<dbReference type="PANTHER" id="PTHR12888">
    <property type="entry name" value="PEROXISOME ASSEMBLY PROTEIN 12 PEROXIN-12"/>
    <property type="match status" value="1"/>
</dbReference>
<feature type="domain" description="Pex N-terminal" evidence="17">
    <location>
        <begin position="21"/>
        <end position="293"/>
    </location>
</feature>
<evidence type="ECO:0000256" key="10">
    <source>
        <dbReference type="ARBA" id="ARBA00022927"/>
    </source>
</evidence>
<dbReference type="GO" id="GO:0006513">
    <property type="term" value="P:protein monoubiquitination"/>
    <property type="evidence" value="ECO:0007669"/>
    <property type="project" value="TreeGrafter"/>
</dbReference>
<evidence type="ECO:0000256" key="12">
    <source>
        <dbReference type="ARBA" id="ARBA00023136"/>
    </source>
</evidence>
<organism evidence="19">
    <name type="scientific">Melampsora larici-populina (strain 98AG31 / pathotype 3-4-7)</name>
    <name type="common">Poplar leaf rust fungus</name>
    <dbReference type="NCBI Taxonomy" id="747676"/>
    <lineage>
        <taxon>Eukaryota</taxon>
        <taxon>Fungi</taxon>
        <taxon>Dikarya</taxon>
        <taxon>Basidiomycota</taxon>
        <taxon>Pucciniomycotina</taxon>
        <taxon>Pucciniomycetes</taxon>
        <taxon>Pucciniales</taxon>
        <taxon>Melampsoraceae</taxon>
        <taxon>Melampsora</taxon>
    </lineage>
</organism>
<keyword evidence="7" id="KW-0479">Metal-binding</keyword>
<reference evidence="19" key="1">
    <citation type="journal article" date="2011" name="Proc. Natl. Acad. Sci. U.S.A.">
        <title>Obligate biotrophy features unraveled by the genomic analysis of rust fungi.</title>
        <authorList>
            <person name="Duplessis S."/>
            <person name="Cuomo C.A."/>
            <person name="Lin Y.-C."/>
            <person name="Aerts A."/>
            <person name="Tisserant E."/>
            <person name="Veneault-Fourrey C."/>
            <person name="Joly D.L."/>
            <person name="Hacquard S."/>
            <person name="Amselem J."/>
            <person name="Cantarel B.L."/>
            <person name="Chiu R."/>
            <person name="Coutinho P.M."/>
            <person name="Feau N."/>
            <person name="Field M."/>
            <person name="Frey P."/>
            <person name="Gelhaye E."/>
            <person name="Goldberg J."/>
            <person name="Grabherr M.G."/>
            <person name="Kodira C.D."/>
            <person name="Kohler A."/>
            <person name="Kuees U."/>
            <person name="Lindquist E.A."/>
            <person name="Lucas S.M."/>
            <person name="Mago R."/>
            <person name="Mauceli E."/>
            <person name="Morin E."/>
            <person name="Murat C."/>
            <person name="Pangilinan J.L."/>
            <person name="Park R."/>
            <person name="Pearson M."/>
            <person name="Quesneville H."/>
            <person name="Rouhier N."/>
            <person name="Sakthikumar S."/>
            <person name="Salamov A.A."/>
            <person name="Schmutz J."/>
            <person name="Selles B."/>
            <person name="Shapiro H."/>
            <person name="Tanguay P."/>
            <person name="Tuskan G.A."/>
            <person name="Henrissat B."/>
            <person name="Van de Peer Y."/>
            <person name="Rouze P."/>
            <person name="Ellis J.G."/>
            <person name="Dodds P.N."/>
            <person name="Schein J.E."/>
            <person name="Zhong S."/>
            <person name="Hamelin R.C."/>
            <person name="Grigoriev I.V."/>
            <person name="Szabo L.J."/>
            <person name="Martin F."/>
        </authorList>
    </citation>
    <scope>NUCLEOTIDE SEQUENCE [LARGE SCALE GENOMIC DNA]</scope>
    <source>
        <strain evidence="19">98AG31 / pathotype 3-4-7</strain>
    </source>
</reference>
<evidence type="ECO:0000256" key="15">
    <source>
        <dbReference type="ARBA" id="ARBA00034505"/>
    </source>
</evidence>
<proteinExistence type="inferred from homology"/>
<keyword evidence="9" id="KW-0862">Zinc</keyword>
<dbReference type="GO" id="GO:0005778">
    <property type="term" value="C:peroxisomal membrane"/>
    <property type="evidence" value="ECO:0007669"/>
    <property type="project" value="UniProtKB-SubCell"/>
</dbReference>
<dbReference type="PIRSF" id="PIRSF038074">
    <property type="entry name" value="Peroxisome_assembly_p12"/>
    <property type="match status" value="1"/>
</dbReference>
<dbReference type="OrthoDB" id="107372at2759"/>
<name>F4R4H5_MELLP</name>
<evidence type="ECO:0000256" key="16">
    <source>
        <dbReference type="PIRNR" id="PIRNR038074"/>
    </source>
</evidence>
<evidence type="ECO:0000256" key="5">
    <source>
        <dbReference type="ARBA" id="ARBA00022448"/>
    </source>
</evidence>
<evidence type="ECO:0000256" key="14">
    <source>
        <dbReference type="ARBA" id="ARBA00029692"/>
    </source>
</evidence>
<dbReference type="Pfam" id="PF04757">
    <property type="entry name" value="Pex2_Pex12"/>
    <property type="match status" value="1"/>
</dbReference>
<evidence type="ECO:0000256" key="9">
    <source>
        <dbReference type="ARBA" id="ARBA00022833"/>
    </source>
</evidence>
<sequence length="393" mass="46048">MNILTLEDDPYRPNFFELIAQDQLRDLLSPVTRYVLSVFAQSHPRYLLRIVNRHDECFALLMLFIERYYLKNWGGSFAEHFYGLKRRRRLDSNPIEPRILLNQTNDHGDLRTKHIRYSLFCLVGIPYLRKKARDLYERLGGSTDSTLLEDDSGMGLRVQQIDPNANQRQLFYHRISDIYKLLYPYTNAAYEAINLVYSLQYLLERSPYWRPFEAWMKLEIRRLSGQDYQRMGQKIASMAKSPFRRNQRTGARPSLLRLLLRIIQRGTNVTLESLKVALPCSIFAFKFLEWWYSPSNIRRTRTFGMSDEAQDLYIKPPVSLRPHPEGVLSKEGKLIPVRKGHCPICRSVLVNSTAFPSGWVCCYKCAHSYVSDFGRCPVTWYPTILADLRKIIG</sequence>
<dbReference type="GeneID" id="18934395"/>
<evidence type="ECO:0000259" key="17">
    <source>
        <dbReference type="Pfam" id="PF04757"/>
    </source>
</evidence>
<dbReference type="RefSeq" id="XP_007403939.1">
    <property type="nucleotide sequence ID" value="XM_007403877.1"/>
</dbReference>
<dbReference type="STRING" id="747676.F4R4H5"/>
<comment type="similarity">
    <text evidence="3 16">Belongs to the pex2/pex10/pex12 family.</text>
</comment>
<evidence type="ECO:0000256" key="4">
    <source>
        <dbReference type="ARBA" id="ARBA00018980"/>
    </source>
</evidence>
<comment type="pathway">
    <text evidence="2">Protein modification; protein ubiquitination.</text>
</comment>
<dbReference type="FunCoup" id="F4R4H5">
    <property type="interactions" value="217"/>
</dbReference>
<dbReference type="GO" id="GO:0008270">
    <property type="term" value="F:zinc ion binding"/>
    <property type="evidence" value="ECO:0007669"/>
    <property type="project" value="UniProtKB-KW"/>
</dbReference>
<dbReference type="GO" id="GO:0004842">
    <property type="term" value="F:ubiquitin-protein transferase activity"/>
    <property type="evidence" value="ECO:0007669"/>
    <property type="project" value="TreeGrafter"/>
</dbReference>
<keyword evidence="10" id="KW-0653">Protein transport</keyword>
<dbReference type="VEuPathDB" id="FungiDB:MELLADRAFT_87096"/>
<keyword evidence="5" id="KW-0813">Transport</keyword>
<dbReference type="SUPFAM" id="SSF57850">
    <property type="entry name" value="RING/U-box"/>
    <property type="match status" value="1"/>
</dbReference>
<evidence type="ECO:0000256" key="7">
    <source>
        <dbReference type="ARBA" id="ARBA00022723"/>
    </source>
</evidence>
<keyword evidence="12 16" id="KW-0472">Membrane</keyword>
<keyword evidence="13 16" id="KW-0576">Peroxisome</keyword>